<evidence type="ECO:0000313" key="10">
    <source>
        <dbReference type="EMBL" id="GFR37208.1"/>
    </source>
</evidence>
<dbReference type="PANTHER" id="PTHR43065">
    <property type="entry name" value="SENSOR HISTIDINE KINASE"/>
    <property type="match status" value="1"/>
</dbReference>
<keyword evidence="11" id="KW-1185">Reference proteome</keyword>
<evidence type="ECO:0000256" key="6">
    <source>
        <dbReference type="ARBA" id="ARBA00022777"/>
    </source>
</evidence>
<dbReference type="Proteomes" id="UP000654993">
    <property type="component" value="Unassembled WGS sequence"/>
</dbReference>
<evidence type="ECO:0000256" key="8">
    <source>
        <dbReference type="ARBA" id="ARBA00023012"/>
    </source>
</evidence>
<proteinExistence type="predicted"/>
<dbReference type="SMART" id="SM00387">
    <property type="entry name" value="HATPase_c"/>
    <property type="match status" value="1"/>
</dbReference>
<dbReference type="EC" id="2.7.13.3" evidence="2"/>
<dbReference type="InterPro" id="IPR003661">
    <property type="entry name" value="HisK_dim/P_dom"/>
</dbReference>
<organism evidence="10 11">
    <name type="scientific">Insulibacter thermoxylanivorax</name>
    <dbReference type="NCBI Taxonomy" id="2749268"/>
    <lineage>
        <taxon>Bacteria</taxon>
        <taxon>Bacillati</taxon>
        <taxon>Bacillota</taxon>
        <taxon>Bacilli</taxon>
        <taxon>Bacillales</taxon>
        <taxon>Paenibacillaceae</taxon>
        <taxon>Insulibacter</taxon>
    </lineage>
</organism>
<dbReference type="Gene3D" id="3.30.565.10">
    <property type="entry name" value="Histidine kinase-like ATPase, C-terminal domain"/>
    <property type="match status" value="1"/>
</dbReference>
<dbReference type="InterPro" id="IPR035965">
    <property type="entry name" value="PAS-like_dom_sf"/>
</dbReference>
<dbReference type="PANTHER" id="PTHR43065:SF10">
    <property type="entry name" value="PEROXIDE STRESS-ACTIVATED HISTIDINE KINASE MAK3"/>
    <property type="match status" value="1"/>
</dbReference>
<evidence type="ECO:0000256" key="3">
    <source>
        <dbReference type="ARBA" id="ARBA00022553"/>
    </source>
</evidence>
<dbReference type="InterPro" id="IPR003594">
    <property type="entry name" value="HATPase_dom"/>
</dbReference>
<evidence type="ECO:0000313" key="11">
    <source>
        <dbReference type="Proteomes" id="UP000654993"/>
    </source>
</evidence>
<evidence type="ECO:0000256" key="2">
    <source>
        <dbReference type="ARBA" id="ARBA00012438"/>
    </source>
</evidence>
<gene>
    <name evidence="10" type="ORF">PRECH8_05040</name>
</gene>
<dbReference type="InterPro" id="IPR005467">
    <property type="entry name" value="His_kinase_dom"/>
</dbReference>
<evidence type="ECO:0000256" key="7">
    <source>
        <dbReference type="ARBA" id="ARBA00022840"/>
    </source>
</evidence>
<accession>A0A916VEX0</accession>
<keyword evidence="8" id="KW-0902">Two-component regulatory system</keyword>
<dbReference type="CDD" id="cd00082">
    <property type="entry name" value="HisKA"/>
    <property type="match status" value="1"/>
</dbReference>
<dbReference type="PROSITE" id="PS50109">
    <property type="entry name" value="HIS_KIN"/>
    <property type="match status" value="1"/>
</dbReference>
<reference evidence="10" key="2">
    <citation type="journal article" date="2021" name="Data Brief">
        <title>Draft genome sequence data of the facultative, thermophilic, xylanolytic bacterium Paenibacillus sp. strain DA-C8.</title>
        <authorList>
            <person name="Chhe C."/>
            <person name="Uke A."/>
            <person name="Baramee S."/>
            <person name="Ungkulpasvich U."/>
            <person name="Tachaapaikoon C."/>
            <person name="Pason P."/>
            <person name="Waeonukul R."/>
            <person name="Ratanakhanokchai K."/>
            <person name="Kosugi A."/>
        </authorList>
    </citation>
    <scope>NUCLEOTIDE SEQUENCE</scope>
    <source>
        <strain evidence="10">DA-C8</strain>
    </source>
</reference>
<keyword evidence="4" id="KW-0808">Transferase</keyword>
<dbReference type="Pfam" id="PF00512">
    <property type="entry name" value="HisKA"/>
    <property type="match status" value="1"/>
</dbReference>
<dbReference type="Pfam" id="PF02518">
    <property type="entry name" value="HATPase_c"/>
    <property type="match status" value="1"/>
</dbReference>
<protein>
    <recommendedName>
        <fullName evidence="2">histidine kinase</fullName>
        <ecNumber evidence="2">2.7.13.3</ecNumber>
    </recommendedName>
</protein>
<dbReference type="InterPro" id="IPR036890">
    <property type="entry name" value="HATPase_C_sf"/>
</dbReference>
<comment type="caution">
    <text evidence="10">The sequence shown here is derived from an EMBL/GenBank/DDBJ whole genome shotgun (WGS) entry which is preliminary data.</text>
</comment>
<feature type="domain" description="Histidine kinase" evidence="9">
    <location>
        <begin position="218"/>
        <end position="427"/>
    </location>
</feature>
<dbReference type="EMBL" id="BMAQ01000004">
    <property type="protein sequence ID" value="GFR37208.1"/>
    <property type="molecule type" value="Genomic_DNA"/>
</dbReference>
<dbReference type="Gene3D" id="1.10.287.130">
    <property type="match status" value="1"/>
</dbReference>
<name>A0A916VEX0_9BACL</name>
<evidence type="ECO:0000256" key="1">
    <source>
        <dbReference type="ARBA" id="ARBA00000085"/>
    </source>
</evidence>
<dbReference type="Gene3D" id="3.30.450.20">
    <property type="entry name" value="PAS domain"/>
    <property type="match status" value="1"/>
</dbReference>
<dbReference type="SMART" id="SM00388">
    <property type="entry name" value="HisKA"/>
    <property type="match status" value="1"/>
</dbReference>
<sequence>MELQGRTYTDILRGFTSLEDFYLHCKTHIRETNSLPKIEVKAKNGDWIVSEAFISRIIADESVEMSMLYLPHLNKKKHRTLLQQFSDSFLRNVNLGVMLFDPYGRLVEISDMACSILGHRRDCILNKTIDELFEAVPVESRLVHPSLLQGVVVRNRAVHWHNAHQGYDLLIDSNVLKDESEDIVGAYVIMKDVSNLRSLEAQLHRSDRLAMIGQIAAGTAHEIRNPLTSLRGFIQLLQSALENQKLDREVGYLTIMKNEIDRINELVNEFLLLSKPKDVRYRPTSVAGTIRNILPIIESEANLYGITVRYIHEPALPLVIADSELLKQVFLNISKNAIESMEGTGVLTIIERVGKDRQIHVDIQDTGPGIPNYIMDKIFDPFFTTKENGTGLGLAVCQRIIHDMGGYIRVRSKGYGTTFTITLPAQG</sequence>
<dbReference type="PRINTS" id="PR00344">
    <property type="entry name" value="BCTRLSENSOR"/>
</dbReference>
<keyword evidence="7" id="KW-0067">ATP-binding</keyword>
<dbReference type="InterPro" id="IPR004358">
    <property type="entry name" value="Sig_transdc_His_kin-like_C"/>
</dbReference>
<dbReference type="InterPro" id="IPR036097">
    <property type="entry name" value="HisK_dim/P_sf"/>
</dbReference>
<dbReference type="SUPFAM" id="SSF55874">
    <property type="entry name" value="ATPase domain of HSP90 chaperone/DNA topoisomerase II/histidine kinase"/>
    <property type="match status" value="1"/>
</dbReference>
<dbReference type="SUPFAM" id="SSF47384">
    <property type="entry name" value="Homodimeric domain of signal transducing histidine kinase"/>
    <property type="match status" value="1"/>
</dbReference>
<dbReference type="SUPFAM" id="SSF55785">
    <property type="entry name" value="PYP-like sensor domain (PAS domain)"/>
    <property type="match status" value="1"/>
</dbReference>
<keyword evidence="5" id="KW-0547">Nucleotide-binding</keyword>
<dbReference type="GO" id="GO:0005524">
    <property type="term" value="F:ATP binding"/>
    <property type="evidence" value="ECO:0007669"/>
    <property type="project" value="UniProtKB-KW"/>
</dbReference>
<evidence type="ECO:0000256" key="4">
    <source>
        <dbReference type="ARBA" id="ARBA00022679"/>
    </source>
</evidence>
<evidence type="ECO:0000259" key="9">
    <source>
        <dbReference type="PROSITE" id="PS50109"/>
    </source>
</evidence>
<comment type="catalytic activity">
    <reaction evidence="1">
        <text>ATP + protein L-histidine = ADP + protein N-phospho-L-histidine.</text>
        <dbReference type="EC" id="2.7.13.3"/>
    </reaction>
</comment>
<evidence type="ECO:0000256" key="5">
    <source>
        <dbReference type="ARBA" id="ARBA00022741"/>
    </source>
</evidence>
<keyword evidence="6" id="KW-0418">Kinase</keyword>
<dbReference type="AlphaFoldDB" id="A0A916VEX0"/>
<reference evidence="10" key="1">
    <citation type="submission" date="2020-08" db="EMBL/GenBank/DDBJ databases">
        <authorList>
            <person name="Uke A."/>
            <person name="Chhe C."/>
            <person name="Baramee S."/>
            <person name="Kosugi A."/>
        </authorList>
    </citation>
    <scope>NUCLEOTIDE SEQUENCE</scope>
    <source>
        <strain evidence="10">DA-C8</strain>
    </source>
</reference>
<keyword evidence="3" id="KW-0597">Phosphoprotein</keyword>
<dbReference type="GO" id="GO:0000155">
    <property type="term" value="F:phosphorelay sensor kinase activity"/>
    <property type="evidence" value="ECO:0007669"/>
    <property type="project" value="InterPro"/>
</dbReference>